<proteinExistence type="inferred from homology"/>
<dbReference type="InterPro" id="IPR007630">
    <property type="entry name" value="RNA_pol_sigma70_r4"/>
</dbReference>
<protein>
    <submittedName>
        <fullName evidence="8">RNA polymerase sigma-70 factor (ECF subfamily)</fullName>
    </submittedName>
</protein>
<evidence type="ECO:0000256" key="4">
    <source>
        <dbReference type="ARBA" id="ARBA00023125"/>
    </source>
</evidence>
<dbReference type="InterPro" id="IPR039425">
    <property type="entry name" value="RNA_pol_sigma-70-like"/>
</dbReference>
<dbReference type="InterPro" id="IPR007627">
    <property type="entry name" value="RNA_pol_sigma70_r2"/>
</dbReference>
<keyword evidence="4" id="KW-0238">DNA-binding</keyword>
<dbReference type="NCBIfam" id="TIGR02937">
    <property type="entry name" value="sigma70-ECF"/>
    <property type="match status" value="1"/>
</dbReference>
<dbReference type="EMBL" id="JAGGLJ010000001">
    <property type="protein sequence ID" value="MBP2024641.1"/>
    <property type="molecule type" value="Genomic_DNA"/>
</dbReference>
<evidence type="ECO:0000313" key="8">
    <source>
        <dbReference type="EMBL" id="MBP2024641.1"/>
    </source>
</evidence>
<keyword evidence="2" id="KW-0805">Transcription regulation</keyword>
<comment type="caution">
    <text evidence="8">The sequence shown here is derived from an EMBL/GenBank/DDBJ whole genome shotgun (WGS) entry which is preliminary data.</text>
</comment>
<dbReference type="PANTHER" id="PTHR43133">
    <property type="entry name" value="RNA POLYMERASE ECF-TYPE SIGMA FACTO"/>
    <property type="match status" value="1"/>
</dbReference>
<dbReference type="Gene3D" id="1.10.1740.10">
    <property type="match status" value="1"/>
</dbReference>
<gene>
    <name evidence="8" type="ORF">J2Z71_000156</name>
</gene>
<dbReference type="SUPFAM" id="SSF88659">
    <property type="entry name" value="Sigma3 and sigma4 domains of RNA polymerase sigma factors"/>
    <property type="match status" value="1"/>
</dbReference>
<evidence type="ECO:0000259" key="6">
    <source>
        <dbReference type="Pfam" id="PF04542"/>
    </source>
</evidence>
<evidence type="ECO:0000256" key="3">
    <source>
        <dbReference type="ARBA" id="ARBA00023082"/>
    </source>
</evidence>
<dbReference type="PANTHER" id="PTHR43133:SF8">
    <property type="entry name" value="RNA POLYMERASE SIGMA FACTOR HI_1459-RELATED"/>
    <property type="match status" value="1"/>
</dbReference>
<dbReference type="CDD" id="cd06171">
    <property type="entry name" value="Sigma70_r4"/>
    <property type="match status" value="1"/>
</dbReference>
<dbReference type="SUPFAM" id="SSF88946">
    <property type="entry name" value="Sigma2 domain of RNA polymerase sigma factors"/>
    <property type="match status" value="1"/>
</dbReference>
<dbReference type="Gene3D" id="1.10.10.10">
    <property type="entry name" value="Winged helix-like DNA-binding domain superfamily/Winged helix DNA-binding domain"/>
    <property type="match status" value="1"/>
</dbReference>
<dbReference type="InterPro" id="IPR014284">
    <property type="entry name" value="RNA_pol_sigma-70_dom"/>
</dbReference>
<name>A0ABS4KA38_9FIRM</name>
<dbReference type="InterPro" id="IPR036388">
    <property type="entry name" value="WH-like_DNA-bd_sf"/>
</dbReference>
<sequence>MENLKNNIVNLDNEFSKEKLFDEIYDEFFERVYKFSSYRVNNKEDAHDITSNIFIKIYKNIDTYNEEKSHLAVWIFTIARNTIYDYYRKKNKFKMISIDKFKDFFSSEKYVEDNIEKLEEYDYLRLKVQELEEKEKMLISYKYGAELTNIEIASLMDISVSNVGVINHRAVKKLRSEMEAYYEK</sequence>
<comment type="similarity">
    <text evidence="1">Belongs to the sigma-70 factor family. ECF subfamily.</text>
</comment>
<dbReference type="Proteomes" id="UP001519306">
    <property type="component" value="Unassembled WGS sequence"/>
</dbReference>
<dbReference type="Pfam" id="PF04542">
    <property type="entry name" value="Sigma70_r2"/>
    <property type="match status" value="1"/>
</dbReference>
<accession>A0ABS4KA38</accession>
<evidence type="ECO:0000313" key="9">
    <source>
        <dbReference type="Proteomes" id="UP001519306"/>
    </source>
</evidence>
<reference evidence="8 9" key="1">
    <citation type="submission" date="2021-03" db="EMBL/GenBank/DDBJ databases">
        <title>Genomic Encyclopedia of Type Strains, Phase IV (KMG-IV): sequencing the most valuable type-strain genomes for metagenomic binning, comparative biology and taxonomic classification.</title>
        <authorList>
            <person name="Goeker M."/>
        </authorList>
    </citation>
    <scope>NUCLEOTIDE SEQUENCE [LARGE SCALE GENOMIC DNA]</scope>
    <source>
        <strain evidence="8 9">DSM 27563</strain>
    </source>
</reference>
<feature type="domain" description="RNA polymerase sigma-70 region 4" evidence="7">
    <location>
        <begin position="129"/>
        <end position="175"/>
    </location>
</feature>
<organism evidence="8 9">
    <name type="scientific">Peptoniphilus stercorisuis</name>
    <dbReference type="NCBI Taxonomy" id="1436965"/>
    <lineage>
        <taxon>Bacteria</taxon>
        <taxon>Bacillati</taxon>
        <taxon>Bacillota</taxon>
        <taxon>Tissierellia</taxon>
        <taxon>Tissierellales</taxon>
        <taxon>Peptoniphilaceae</taxon>
        <taxon>Peptoniphilus</taxon>
    </lineage>
</organism>
<dbReference type="RefSeq" id="WP_210059943.1">
    <property type="nucleotide sequence ID" value="NZ_JAGGLJ010000001.1"/>
</dbReference>
<dbReference type="InterPro" id="IPR013324">
    <property type="entry name" value="RNA_pol_sigma_r3/r4-like"/>
</dbReference>
<dbReference type="InterPro" id="IPR013325">
    <property type="entry name" value="RNA_pol_sigma_r2"/>
</dbReference>
<evidence type="ECO:0000256" key="2">
    <source>
        <dbReference type="ARBA" id="ARBA00023015"/>
    </source>
</evidence>
<dbReference type="Pfam" id="PF04545">
    <property type="entry name" value="Sigma70_r4"/>
    <property type="match status" value="1"/>
</dbReference>
<keyword evidence="9" id="KW-1185">Reference proteome</keyword>
<keyword evidence="5" id="KW-0804">Transcription</keyword>
<keyword evidence="3" id="KW-0731">Sigma factor</keyword>
<evidence type="ECO:0000256" key="5">
    <source>
        <dbReference type="ARBA" id="ARBA00023163"/>
    </source>
</evidence>
<evidence type="ECO:0000256" key="1">
    <source>
        <dbReference type="ARBA" id="ARBA00010641"/>
    </source>
</evidence>
<feature type="domain" description="RNA polymerase sigma-70 region 2" evidence="6">
    <location>
        <begin position="25"/>
        <end position="92"/>
    </location>
</feature>
<evidence type="ECO:0000259" key="7">
    <source>
        <dbReference type="Pfam" id="PF04545"/>
    </source>
</evidence>